<dbReference type="HOGENOM" id="CLU_009375_1_0_1"/>
<accession>A0A0D2IS05</accession>
<evidence type="ECO:0000256" key="3">
    <source>
        <dbReference type="ARBA" id="ARBA00023054"/>
    </source>
</evidence>
<dbReference type="Pfam" id="PF10186">
    <property type="entry name" value="ATG14"/>
    <property type="match status" value="1"/>
</dbReference>
<name>A0A0D2IS05_9EURO</name>
<dbReference type="GO" id="GO:0000323">
    <property type="term" value="C:lytic vacuole"/>
    <property type="evidence" value="ECO:0007669"/>
    <property type="project" value="TreeGrafter"/>
</dbReference>
<dbReference type="OrthoDB" id="72772at2759"/>
<feature type="region of interest" description="Disordered" evidence="5">
    <location>
        <begin position="42"/>
        <end position="134"/>
    </location>
</feature>
<feature type="coiled-coil region" evidence="4">
    <location>
        <begin position="296"/>
        <end position="402"/>
    </location>
</feature>
<dbReference type="STRING" id="1442369.A0A0D2IS05"/>
<evidence type="ECO:0000256" key="2">
    <source>
        <dbReference type="ARBA" id="ARBA00013807"/>
    </source>
</evidence>
<evidence type="ECO:0000313" key="6">
    <source>
        <dbReference type="EMBL" id="KIX08779.1"/>
    </source>
</evidence>
<dbReference type="VEuPathDB" id="FungiDB:Z518_03436"/>
<organism evidence="6 7">
    <name type="scientific">Rhinocladiella mackenziei CBS 650.93</name>
    <dbReference type="NCBI Taxonomy" id="1442369"/>
    <lineage>
        <taxon>Eukaryota</taxon>
        <taxon>Fungi</taxon>
        <taxon>Dikarya</taxon>
        <taxon>Ascomycota</taxon>
        <taxon>Pezizomycotina</taxon>
        <taxon>Eurotiomycetes</taxon>
        <taxon>Chaetothyriomycetidae</taxon>
        <taxon>Chaetothyriales</taxon>
        <taxon>Herpotrichiellaceae</taxon>
        <taxon>Rhinocladiella</taxon>
    </lineage>
</organism>
<dbReference type="AlphaFoldDB" id="A0A0D2IS05"/>
<dbReference type="PANTHER" id="PTHR15157:SF5">
    <property type="entry name" value="UV RADIATION RESISTANCE-ASSOCIATED GENE PROTEIN"/>
    <property type="match status" value="1"/>
</dbReference>
<evidence type="ECO:0000313" key="7">
    <source>
        <dbReference type="Proteomes" id="UP000053617"/>
    </source>
</evidence>
<gene>
    <name evidence="6" type="ORF">Z518_03436</name>
</gene>
<dbReference type="GO" id="GO:0032991">
    <property type="term" value="C:protein-containing complex"/>
    <property type="evidence" value="ECO:0007669"/>
    <property type="project" value="UniProtKB-ARBA"/>
</dbReference>
<dbReference type="GO" id="GO:0000149">
    <property type="term" value="F:SNARE binding"/>
    <property type="evidence" value="ECO:0007669"/>
    <property type="project" value="TreeGrafter"/>
</dbReference>
<protein>
    <recommendedName>
        <fullName evidence="2">Autophagy-related protein 14</fullName>
    </recommendedName>
</protein>
<proteinExistence type="inferred from homology"/>
<dbReference type="InterPro" id="IPR018791">
    <property type="entry name" value="UV_resistance/autophagy_Atg14"/>
</dbReference>
<dbReference type="GO" id="GO:0005768">
    <property type="term" value="C:endosome"/>
    <property type="evidence" value="ECO:0007669"/>
    <property type="project" value="TreeGrafter"/>
</dbReference>
<reference evidence="6 7" key="1">
    <citation type="submission" date="2015-01" db="EMBL/GenBank/DDBJ databases">
        <title>The Genome Sequence of Rhinocladiella mackenzie CBS 650.93.</title>
        <authorList>
            <consortium name="The Broad Institute Genomics Platform"/>
            <person name="Cuomo C."/>
            <person name="de Hoog S."/>
            <person name="Gorbushina A."/>
            <person name="Stielow B."/>
            <person name="Teixiera M."/>
            <person name="Abouelleil A."/>
            <person name="Chapman S.B."/>
            <person name="Priest M."/>
            <person name="Young S.K."/>
            <person name="Wortman J."/>
            <person name="Nusbaum C."/>
            <person name="Birren B."/>
        </authorList>
    </citation>
    <scope>NUCLEOTIDE SEQUENCE [LARGE SCALE GENOMIC DNA]</scope>
    <source>
        <strain evidence="6 7">CBS 650.93</strain>
    </source>
</reference>
<comment type="similarity">
    <text evidence="1">Belongs to the ATG14 family.</text>
</comment>
<dbReference type="RefSeq" id="XP_013275915.1">
    <property type="nucleotide sequence ID" value="XM_013420461.1"/>
</dbReference>
<sequence length="637" mass="71685">MAEHGDDPSVTSKLRNERPFLYPWNRRLRHLHGISLRNLHVTTPSPKRRAKTITDDDAPYNLVSPAKRALQGDSKPLTQSRSFTNLSDATDDPPGPGSFHRAATSYQKNDKQQNGPGGRRLRRRSTLHWGSTSPRIRQSKLEEMVVNRLADTWVSVHCPGVSEPIYISEVIEKSMNPSFAFFDLDGSGPQISRSDECTIRVWARCSSTEDYCLLVELDLNLRSLQFIGRSLENFHHPLPPNCILLHLSDGIYTSFTDLPADPHPVVEHAIDHRAGSRKPGSSFDALMQLANLDECIQDAVKVRSQLEEDINKLIAQAHLLTDHEDDLELDEDNPQTEAALAAERKNLRQLTKRRDELKESLAQRRQVLSLGRKVELKSRMVLEEKSKACNELETQVQQIEKDSTGQIRRICETLLTIFHIEPLQSRTLQFTICGIHLPNSVYNDTNRDEIAAALGYAAQLVHQLSLYLSIPLPYPIEPFGSASFISDPISIALSQRRYPLHPTTVPYKFEYGVFLLNKDIEFLMNRSGLRVLDIRHTLPNLKYLLYLMTAGTGDLPARKAGGVKGLMGGRMIPDIARRDSEDSVRSLPSSLRQNITEMTTNGGIMGTKEKEVGDPWVATSPGRGLPYRHGFSGMQDR</sequence>
<feature type="region of interest" description="Disordered" evidence="5">
    <location>
        <begin position="601"/>
        <end position="637"/>
    </location>
</feature>
<dbReference type="GeneID" id="25291507"/>
<evidence type="ECO:0000256" key="4">
    <source>
        <dbReference type="SAM" id="Coils"/>
    </source>
</evidence>
<dbReference type="Proteomes" id="UP000053617">
    <property type="component" value="Unassembled WGS sequence"/>
</dbReference>
<keyword evidence="7" id="KW-1185">Reference proteome</keyword>
<feature type="compositionally biased region" description="Polar residues" evidence="5">
    <location>
        <begin position="76"/>
        <end position="88"/>
    </location>
</feature>
<keyword evidence="3 4" id="KW-0175">Coiled coil</keyword>
<dbReference type="PANTHER" id="PTHR15157">
    <property type="entry name" value="UV RADIATION RESISTANCE-ASSOCIATED GENE PROTEIN"/>
    <property type="match status" value="1"/>
</dbReference>
<dbReference type="GO" id="GO:0035493">
    <property type="term" value="P:SNARE complex assembly"/>
    <property type="evidence" value="ECO:0007669"/>
    <property type="project" value="TreeGrafter"/>
</dbReference>
<evidence type="ECO:0000256" key="5">
    <source>
        <dbReference type="SAM" id="MobiDB-lite"/>
    </source>
</evidence>
<evidence type="ECO:0000256" key="1">
    <source>
        <dbReference type="ARBA" id="ARBA00009574"/>
    </source>
</evidence>
<dbReference type="EMBL" id="KN847476">
    <property type="protein sequence ID" value="KIX08779.1"/>
    <property type="molecule type" value="Genomic_DNA"/>
</dbReference>